<organism evidence="2 3">
    <name type="scientific">Citrullus colocynthis</name>
    <name type="common">colocynth</name>
    <dbReference type="NCBI Taxonomy" id="252529"/>
    <lineage>
        <taxon>Eukaryota</taxon>
        <taxon>Viridiplantae</taxon>
        <taxon>Streptophyta</taxon>
        <taxon>Embryophyta</taxon>
        <taxon>Tracheophyta</taxon>
        <taxon>Spermatophyta</taxon>
        <taxon>Magnoliopsida</taxon>
        <taxon>eudicotyledons</taxon>
        <taxon>Gunneridae</taxon>
        <taxon>Pentapetalae</taxon>
        <taxon>rosids</taxon>
        <taxon>fabids</taxon>
        <taxon>Cucurbitales</taxon>
        <taxon>Cucurbitaceae</taxon>
        <taxon>Benincaseae</taxon>
        <taxon>Citrullus</taxon>
    </lineage>
</organism>
<dbReference type="EMBL" id="OZ021741">
    <property type="protein sequence ID" value="CAK9325976.1"/>
    <property type="molecule type" value="Genomic_DNA"/>
</dbReference>
<reference evidence="2 3" key="1">
    <citation type="submission" date="2024-03" db="EMBL/GenBank/DDBJ databases">
        <authorList>
            <person name="Gkanogiannis A."/>
            <person name="Becerra Lopez-Lavalle L."/>
        </authorList>
    </citation>
    <scope>NUCLEOTIDE SEQUENCE [LARGE SCALE GENOMIC DNA]</scope>
</reference>
<keyword evidence="3" id="KW-1185">Reference proteome</keyword>
<dbReference type="Proteomes" id="UP001642487">
    <property type="component" value="Chromosome 7"/>
</dbReference>
<dbReference type="PANTHER" id="PTHR35481">
    <property type="entry name" value="DNA-DIRECTED RNA POLYMERASE SUBUNIT ALPHA"/>
    <property type="match status" value="1"/>
</dbReference>
<feature type="domain" description="DUF7903" evidence="1">
    <location>
        <begin position="54"/>
        <end position="404"/>
    </location>
</feature>
<accession>A0ABP0Z2I4</accession>
<dbReference type="InterPro" id="IPR057225">
    <property type="entry name" value="DUF7903"/>
</dbReference>
<evidence type="ECO:0000313" key="2">
    <source>
        <dbReference type="EMBL" id="CAK9325976.1"/>
    </source>
</evidence>
<dbReference type="PANTHER" id="PTHR35481:SF1">
    <property type="entry name" value="DNA-DIRECTED RNA POLYMERASE SUBUNIT ALPHA"/>
    <property type="match status" value="1"/>
</dbReference>
<name>A0ABP0Z2I4_9ROSI</name>
<dbReference type="Pfam" id="PF25475">
    <property type="entry name" value="DUF7903"/>
    <property type="match status" value="1"/>
</dbReference>
<gene>
    <name evidence="2" type="ORF">CITCOLO1_LOCUS18268</name>
</gene>
<protein>
    <recommendedName>
        <fullName evidence="1">DUF7903 domain-containing protein</fullName>
    </recommendedName>
</protein>
<evidence type="ECO:0000259" key="1">
    <source>
        <dbReference type="Pfam" id="PF25475"/>
    </source>
</evidence>
<sequence>MAYIPPHKRHSRDMEKPSPTAELLAPGFNRQLTLRPSAPHFIRKDLKPSGRKVDRSGKIVYANHAIYKWFSIGSSDHGDLFPSCVRLEPFSVPAIEHRRGEKPLALVNSIVSQGNREEEEEVITGPWESIVVNLLPDLLSSVEHVKNEMDQDADVKPKLVARIGKVLFHGISEIDQNELPNETTLRQLKRLFYTNVSNAYMDNITAKVIPLIGVEFEEEKDIYHVKLSDARRPSVILSCKCTTLPEFNNLKLYKVELNQVRHMVVDISCLKQNIDMRLMLCSKKTVEKLTDDEMEGISDLINSAVLDQDVMGGLRWPLGKATSGDRFRVVGVWHTVAKSYVNPFVRLKLRKADRYDFISSIGEATKEVTLKLKQVTSELLRERAEYDVIFDALNEHLKLFWNHFVCSASCLSPFVST</sequence>
<evidence type="ECO:0000313" key="3">
    <source>
        <dbReference type="Proteomes" id="UP001642487"/>
    </source>
</evidence>
<proteinExistence type="predicted"/>